<dbReference type="Proteomes" id="UP000011182">
    <property type="component" value="Unassembled WGS sequence"/>
</dbReference>
<reference evidence="1 2" key="1">
    <citation type="journal article" date="2014" name="Syst. Appl. Microbiol.">
        <title>Genomic insights into the taxonomic status of the three subspecies of Bacillus subtilis.</title>
        <authorList>
            <person name="Yi H."/>
            <person name="Chun J."/>
            <person name="Cha C.J."/>
        </authorList>
    </citation>
    <scope>NUCLEOTIDE SEQUENCE [LARGE SCALE GENOMIC DNA]</scope>
    <source>
        <strain evidence="1 2">KCTC 13429</strain>
    </source>
</reference>
<evidence type="ECO:0000313" key="1">
    <source>
        <dbReference type="EMBL" id="ELS61771.1"/>
    </source>
</evidence>
<evidence type="ECO:0000313" key="2">
    <source>
        <dbReference type="Proteomes" id="UP000011182"/>
    </source>
</evidence>
<proteinExistence type="predicted"/>
<keyword evidence="2" id="KW-1185">Reference proteome</keyword>
<gene>
    <name evidence="1" type="ORF">BSI_21440</name>
</gene>
<comment type="caution">
    <text evidence="1">The sequence shown here is derived from an EMBL/GenBank/DDBJ whole genome shotgun (WGS) entry which is preliminary data.</text>
</comment>
<accession>A0A9W5PDM0</accession>
<protein>
    <submittedName>
        <fullName evidence="1">Uncharacterized protein</fullName>
    </submittedName>
</protein>
<sequence>MHVILSPQISSLDLNTTSLKTAKNLLFNKRFKYMFDLN</sequence>
<organism evidence="1 2">
    <name type="scientific">Bacillus inaquosorum KCTC 13429</name>
    <dbReference type="NCBI Taxonomy" id="1236548"/>
    <lineage>
        <taxon>Bacteria</taxon>
        <taxon>Bacillati</taxon>
        <taxon>Bacillota</taxon>
        <taxon>Bacilli</taxon>
        <taxon>Bacillales</taxon>
        <taxon>Bacillaceae</taxon>
        <taxon>Bacillus</taxon>
    </lineage>
</organism>
<dbReference type="EMBL" id="AMXN01000003">
    <property type="protein sequence ID" value="ELS61771.1"/>
    <property type="molecule type" value="Genomic_DNA"/>
</dbReference>
<name>A0A9W5PDM0_9BACI</name>
<dbReference type="AlphaFoldDB" id="A0A9W5PDM0"/>